<dbReference type="InParanoid" id="D8UER4"/>
<evidence type="ECO:0000259" key="2">
    <source>
        <dbReference type="Pfam" id="PF12499"/>
    </source>
</evidence>
<accession>D8UER4</accession>
<dbReference type="RefSeq" id="XP_002957162.1">
    <property type="nucleotide sequence ID" value="XM_002957116.1"/>
</dbReference>
<sequence>MGVLLFSTPARSTDGRQLLQAITDFPPGCKCDRTSESSPYQLVYDQEGSTPISGFNRHCFYIQKASCNASSVCCNASSGVYKVELDVVPACKQALKRVTVDGNPYSAWEFNAALGMLRVTRLNLTEISAPGTQICYFLKNDTACSTLAKLCALGTGACKYSLFNFQRDCCPVGVANPPPPPPSPPLPAIVPGSIRPVPPAPLDQPPSPPRSDFPDCVCERDPDGSRLYLKPNITITPAEKNLTSICFTVGMRDVCSKPELGCCEFTLYKLEFEADAACAPALAYSTVDGERRMRLFQFTPYPAIKVTGIGKDFSRAPETEVCLFMKPRCNTLQQLGAFHDGTITVGIANKPGSKPATCCPLFYAGQ</sequence>
<feature type="compositionally biased region" description="Pro residues" evidence="1">
    <location>
        <begin position="196"/>
        <end position="211"/>
    </location>
</feature>
<gene>
    <name evidence="3" type="primary">phV29</name>
    <name evidence="3" type="ORF">VOLCADRAFT_67883</name>
</gene>
<organism evidence="4">
    <name type="scientific">Volvox carteri f. nagariensis</name>
    <dbReference type="NCBI Taxonomy" id="3068"/>
    <lineage>
        <taxon>Eukaryota</taxon>
        <taxon>Viridiplantae</taxon>
        <taxon>Chlorophyta</taxon>
        <taxon>core chlorophytes</taxon>
        <taxon>Chlorophyceae</taxon>
        <taxon>CS clade</taxon>
        <taxon>Chlamydomonadales</taxon>
        <taxon>Volvocaceae</taxon>
        <taxon>Volvox</taxon>
    </lineage>
</organism>
<evidence type="ECO:0000313" key="3">
    <source>
        <dbReference type="EMBL" id="EFJ41816.1"/>
    </source>
</evidence>
<reference evidence="3 4" key="1">
    <citation type="journal article" date="2010" name="Science">
        <title>Genomic analysis of organismal complexity in the multicellular green alga Volvox carteri.</title>
        <authorList>
            <person name="Prochnik S.E."/>
            <person name="Umen J."/>
            <person name="Nedelcu A.M."/>
            <person name="Hallmann A."/>
            <person name="Miller S.M."/>
            <person name="Nishii I."/>
            <person name="Ferris P."/>
            <person name="Kuo A."/>
            <person name="Mitros T."/>
            <person name="Fritz-Laylin L.K."/>
            <person name="Hellsten U."/>
            <person name="Chapman J."/>
            <person name="Simakov O."/>
            <person name="Rensing S.A."/>
            <person name="Terry A."/>
            <person name="Pangilinan J."/>
            <person name="Kapitonov V."/>
            <person name="Jurka J."/>
            <person name="Salamov A."/>
            <person name="Shapiro H."/>
            <person name="Schmutz J."/>
            <person name="Grimwood J."/>
            <person name="Lindquist E."/>
            <person name="Lucas S."/>
            <person name="Grigoriev I.V."/>
            <person name="Schmitt R."/>
            <person name="Kirk D."/>
            <person name="Rokhsar D.S."/>
        </authorList>
    </citation>
    <scope>NUCLEOTIDE SEQUENCE [LARGE SCALE GENOMIC DNA]</scope>
    <source>
        <strain evidence="4">f. Nagariensis / Eve</strain>
    </source>
</reference>
<dbReference type="eggNOG" id="ENOG502QQEE">
    <property type="taxonomic scope" value="Eukaryota"/>
</dbReference>
<dbReference type="AlphaFoldDB" id="D8UER4"/>
<dbReference type="OrthoDB" id="526423at2759"/>
<dbReference type="STRING" id="3068.D8UER4"/>
<feature type="domain" description="Pherophorin" evidence="2">
    <location>
        <begin position="213"/>
        <end position="360"/>
    </location>
</feature>
<evidence type="ECO:0000313" key="4">
    <source>
        <dbReference type="Proteomes" id="UP000001058"/>
    </source>
</evidence>
<dbReference type="Pfam" id="PF12499">
    <property type="entry name" value="DUF3707"/>
    <property type="match status" value="2"/>
</dbReference>
<dbReference type="Proteomes" id="UP000001058">
    <property type="component" value="Unassembled WGS sequence"/>
</dbReference>
<dbReference type="InterPro" id="IPR024616">
    <property type="entry name" value="Pherophorin"/>
</dbReference>
<proteinExistence type="predicted"/>
<evidence type="ECO:0000256" key="1">
    <source>
        <dbReference type="SAM" id="MobiDB-lite"/>
    </source>
</evidence>
<name>D8UER4_VOLCA</name>
<keyword evidence="4" id="KW-1185">Reference proteome</keyword>
<feature type="region of interest" description="Disordered" evidence="1">
    <location>
        <begin position="181"/>
        <end position="213"/>
    </location>
</feature>
<protein>
    <submittedName>
        <fullName evidence="3">Extracellular matrix glycoprotein pherophorin-V29</fullName>
    </submittedName>
</protein>
<feature type="domain" description="Pherophorin" evidence="2">
    <location>
        <begin position="26"/>
        <end position="171"/>
    </location>
</feature>
<dbReference type="KEGG" id="vcn:VOLCADRAFT_67883"/>
<dbReference type="EMBL" id="GL378390">
    <property type="protein sequence ID" value="EFJ41816.1"/>
    <property type="molecule type" value="Genomic_DNA"/>
</dbReference>
<dbReference type="GeneID" id="9620652"/>